<keyword evidence="3" id="KW-1185">Reference proteome</keyword>
<evidence type="ECO:0000256" key="1">
    <source>
        <dbReference type="SAM" id="SignalP"/>
    </source>
</evidence>
<dbReference type="PROSITE" id="PS51257">
    <property type="entry name" value="PROKAR_LIPOPROTEIN"/>
    <property type="match status" value="1"/>
</dbReference>
<dbReference type="Pfam" id="PF12028">
    <property type="entry name" value="DUF3515"/>
    <property type="match status" value="1"/>
</dbReference>
<comment type="caution">
    <text evidence="2">The sequence shown here is derived from an EMBL/GenBank/DDBJ whole genome shotgun (WGS) entry which is preliminary data.</text>
</comment>
<gene>
    <name evidence="2" type="ORF">GCM10022288_31370</name>
</gene>
<evidence type="ECO:0000313" key="2">
    <source>
        <dbReference type="EMBL" id="GAA4195044.1"/>
    </source>
</evidence>
<dbReference type="EMBL" id="BAABBX010000018">
    <property type="protein sequence ID" value="GAA4195044.1"/>
    <property type="molecule type" value="Genomic_DNA"/>
</dbReference>
<protein>
    <recommendedName>
        <fullName evidence="4">DUF3515 domain-containing protein</fullName>
    </recommendedName>
</protein>
<organism evidence="2 3">
    <name type="scientific">Gryllotalpicola kribbensis</name>
    <dbReference type="NCBI Taxonomy" id="993084"/>
    <lineage>
        <taxon>Bacteria</taxon>
        <taxon>Bacillati</taxon>
        <taxon>Actinomycetota</taxon>
        <taxon>Actinomycetes</taxon>
        <taxon>Micrococcales</taxon>
        <taxon>Microbacteriaceae</taxon>
        <taxon>Gryllotalpicola</taxon>
    </lineage>
</organism>
<evidence type="ECO:0000313" key="3">
    <source>
        <dbReference type="Proteomes" id="UP001500213"/>
    </source>
</evidence>
<feature type="signal peptide" evidence="1">
    <location>
        <begin position="1"/>
        <end position="28"/>
    </location>
</feature>
<dbReference type="RefSeq" id="WP_344778646.1">
    <property type="nucleotide sequence ID" value="NZ_BAABBX010000018.1"/>
</dbReference>
<proteinExistence type="predicted"/>
<accession>A0ABP8B0D6</accession>
<evidence type="ECO:0008006" key="4">
    <source>
        <dbReference type="Google" id="ProtNLM"/>
    </source>
</evidence>
<dbReference type="InterPro" id="IPR021903">
    <property type="entry name" value="DUF3515"/>
</dbReference>
<name>A0ABP8B0D6_9MICO</name>
<feature type="chain" id="PRO_5045397148" description="DUF3515 domain-containing protein" evidence="1">
    <location>
        <begin position="29"/>
        <end position="165"/>
    </location>
</feature>
<reference evidence="3" key="1">
    <citation type="journal article" date="2019" name="Int. J. Syst. Evol. Microbiol.">
        <title>The Global Catalogue of Microorganisms (GCM) 10K type strain sequencing project: providing services to taxonomists for standard genome sequencing and annotation.</title>
        <authorList>
            <consortium name="The Broad Institute Genomics Platform"/>
            <consortium name="The Broad Institute Genome Sequencing Center for Infectious Disease"/>
            <person name="Wu L."/>
            <person name="Ma J."/>
        </authorList>
    </citation>
    <scope>NUCLEOTIDE SEQUENCE [LARGE SCALE GENOMIC DNA]</scope>
    <source>
        <strain evidence="3">JCM 17593</strain>
    </source>
</reference>
<sequence>MSRLRVAAATLAAVAFATLLAGCTPTVAMESAPHANDAACASVTVELPAEVAGQKQDYTDAQATGAWGDPVTVQLRCGVAPLGPTTKPCVTVASGQDSVDWVLTNDPDDKVLTYVTYGRTPAVEVTIKHGAGGVSDANVLPDLAQAVASIPQASKHKCVAADDVQ</sequence>
<keyword evidence="1" id="KW-0732">Signal</keyword>
<dbReference type="Proteomes" id="UP001500213">
    <property type="component" value="Unassembled WGS sequence"/>
</dbReference>